<gene>
    <name evidence="2" type="ORF">FPE_LOCUS32649</name>
</gene>
<feature type="compositionally biased region" description="Basic and acidic residues" evidence="1">
    <location>
        <begin position="172"/>
        <end position="184"/>
    </location>
</feature>
<organism evidence="2 3">
    <name type="scientific">Fraxinus pennsylvanica</name>
    <dbReference type="NCBI Taxonomy" id="56036"/>
    <lineage>
        <taxon>Eukaryota</taxon>
        <taxon>Viridiplantae</taxon>
        <taxon>Streptophyta</taxon>
        <taxon>Embryophyta</taxon>
        <taxon>Tracheophyta</taxon>
        <taxon>Spermatophyta</taxon>
        <taxon>Magnoliopsida</taxon>
        <taxon>eudicotyledons</taxon>
        <taxon>Gunneridae</taxon>
        <taxon>Pentapetalae</taxon>
        <taxon>asterids</taxon>
        <taxon>lamiids</taxon>
        <taxon>Lamiales</taxon>
        <taxon>Oleaceae</taxon>
        <taxon>Oleeae</taxon>
        <taxon>Fraxinus</taxon>
    </lineage>
</organism>
<dbReference type="Proteomes" id="UP000834106">
    <property type="component" value="Chromosome 21"/>
</dbReference>
<proteinExistence type="predicted"/>
<feature type="region of interest" description="Disordered" evidence="1">
    <location>
        <begin position="1"/>
        <end position="29"/>
    </location>
</feature>
<keyword evidence="3" id="KW-1185">Reference proteome</keyword>
<accession>A0AAD2ABL0</accession>
<sequence>MVGKNMRKRKPSGHQKKASNKKRLSFISDDPFLQNRDSKRRNKFDESGRMRRAIVSRDISGEALSFVEDLWTADITSIKPPDESVCLKLLVLTFTRTENDRVICFRTSYFYWETKFSWKVEKVREIRKACQSEEILQDLPFRESEKACKFNRKKTQKMKPVRNVTTKTTGSSREEAKKDNENAKKTKRLAQVKTPEDSKKN</sequence>
<evidence type="ECO:0000313" key="3">
    <source>
        <dbReference type="Proteomes" id="UP000834106"/>
    </source>
</evidence>
<name>A0AAD2ABL0_9LAMI</name>
<reference evidence="2" key="1">
    <citation type="submission" date="2023-05" db="EMBL/GenBank/DDBJ databases">
        <authorList>
            <person name="Huff M."/>
        </authorList>
    </citation>
    <scope>NUCLEOTIDE SEQUENCE</scope>
</reference>
<dbReference type="EMBL" id="OU503056">
    <property type="protein sequence ID" value="CAI9785219.1"/>
    <property type="molecule type" value="Genomic_DNA"/>
</dbReference>
<protein>
    <submittedName>
        <fullName evidence="2">Uncharacterized protein</fullName>
    </submittedName>
</protein>
<feature type="compositionally biased region" description="Basic residues" evidence="1">
    <location>
        <begin position="1"/>
        <end position="24"/>
    </location>
</feature>
<dbReference type="AlphaFoldDB" id="A0AAD2ABL0"/>
<evidence type="ECO:0000313" key="2">
    <source>
        <dbReference type="EMBL" id="CAI9785219.1"/>
    </source>
</evidence>
<feature type="region of interest" description="Disordered" evidence="1">
    <location>
        <begin position="152"/>
        <end position="201"/>
    </location>
</feature>
<evidence type="ECO:0000256" key="1">
    <source>
        <dbReference type="SAM" id="MobiDB-lite"/>
    </source>
</evidence>